<sequence length="55" mass="6118">GPGSVFVTVLTAYMGVMIACRTYSTTKVEQRAADDLMFLILSSSVEPVYHTLRQY</sequence>
<dbReference type="Proteomes" id="UP000693946">
    <property type="component" value="Linkage Group LG17"/>
</dbReference>
<accession>A0AAV6RXD7</accession>
<feature type="non-terminal residue" evidence="1">
    <location>
        <position position="55"/>
    </location>
</feature>
<comment type="caution">
    <text evidence="1">The sequence shown here is derived from an EMBL/GenBank/DDBJ whole genome shotgun (WGS) entry which is preliminary data.</text>
</comment>
<protein>
    <submittedName>
        <fullName evidence="1">Uncharacterized protein</fullName>
    </submittedName>
</protein>
<reference evidence="1 2" key="1">
    <citation type="journal article" date="2021" name="Sci. Rep.">
        <title>Chromosome anchoring in Senegalese sole (Solea senegalensis) reveals sex-associated markers and genome rearrangements in flatfish.</title>
        <authorList>
            <person name="Guerrero-Cozar I."/>
            <person name="Gomez-Garrido J."/>
            <person name="Berbel C."/>
            <person name="Martinez-Blanch J.F."/>
            <person name="Alioto T."/>
            <person name="Claros M.G."/>
            <person name="Gagnaire P.A."/>
            <person name="Manchado M."/>
        </authorList>
    </citation>
    <scope>NUCLEOTIDE SEQUENCE [LARGE SCALE GENOMIC DNA]</scope>
    <source>
        <strain evidence="1">Sse05_10M</strain>
    </source>
</reference>
<keyword evidence="2" id="KW-1185">Reference proteome</keyword>
<proteinExistence type="predicted"/>
<gene>
    <name evidence="1" type="ORF">JOB18_040679</name>
</gene>
<feature type="non-terminal residue" evidence="1">
    <location>
        <position position="1"/>
    </location>
</feature>
<evidence type="ECO:0000313" key="1">
    <source>
        <dbReference type="EMBL" id="KAG7509300.1"/>
    </source>
</evidence>
<organism evidence="1 2">
    <name type="scientific">Solea senegalensis</name>
    <name type="common">Senegalese sole</name>
    <dbReference type="NCBI Taxonomy" id="28829"/>
    <lineage>
        <taxon>Eukaryota</taxon>
        <taxon>Metazoa</taxon>
        <taxon>Chordata</taxon>
        <taxon>Craniata</taxon>
        <taxon>Vertebrata</taxon>
        <taxon>Euteleostomi</taxon>
        <taxon>Actinopterygii</taxon>
        <taxon>Neopterygii</taxon>
        <taxon>Teleostei</taxon>
        <taxon>Neoteleostei</taxon>
        <taxon>Acanthomorphata</taxon>
        <taxon>Carangaria</taxon>
        <taxon>Pleuronectiformes</taxon>
        <taxon>Pleuronectoidei</taxon>
        <taxon>Soleidae</taxon>
        <taxon>Solea</taxon>
    </lineage>
</organism>
<name>A0AAV6RXD7_SOLSE</name>
<evidence type="ECO:0000313" key="2">
    <source>
        <dbReference type="Proteomes" id="UP000693946"/>
    </source>
</evidence>
<dbReference type="AlphaFoldDB" id="A0AAV6RXD7"/>
<dbReference type="EMBL" id="JAGKHQ010000009">
    <property type="protein sequence ID" value="KAG7509300.1"/>
    <property type="molecule type" value="Genomic_DNA"/>
</dbReference>